<evidence type="ECO:0000256" key="1">
    <source>
        <dbReference type="ARBA" id="ARBA00008509"/>
    </source>
</evidence>
<feature type="compositionally biased region" description="Basic and acidic residues" evidence="2">
    <location>
        <begin position="198"/>
        <end position="207"/>
    </location>
</feature>
<dbReference type="GO" id="GO:0051087">
    <property type="term" value="F:protein-folding chaperone binding"/>
    <property type="evidence" value="ECO:0007669"/>
    <property type="project" value="InterPro"/>
</dbReference>
<keyword evidence="6" id="KW-1185">Reference proteome</keyword>
<sequence>MSHITSAHDGLAAVGNKDWETAITKLSSALDQSQNPSWLISRSKAFIGLGRFEEALADAEVAWHVAFSRSSRPDMLEAQYRRAVAYYRLGKLADADCCCVYAMRLAKGFPAVEEKDPKLEWMDDQGRWLARLETVVEESRTDSFNVGDASKEKGDLTSLVHMKGPHVQPWRQAGLLRMQILRALEALPENDEARVVRTSLKPDDKSYKSVPSKASVPKTTSTETGPSEITPPRMQEFQTPNTMTVSIFSKGVNPNSLAVGFLTSAVRLDPILYPDGEWRALCLSLWGEIDAAKSSYTVTLNKVELKLVKKSVGKWPQLKRDEAESVVGPKHDTNTSSKNPSVDSQGSSSSSSSTTSSPETKGKQAVGPSYPTSSRNGPKNWDKIAADAEEDDDGLEDESAGVNHFFKNLYKNATPEQQRAMMKSFTESNGTSLSTDWNDVKGRTVETVPPEGMEAKKF</sequence>
<organism evidence="5 6">
    <name type="scientific">Ophiocordyceps unilateralis</name>
    <name type="common">Zombie-ant fungus</name>
    <name type="synonym">Torrubia unilateralis</name>
    <dbReference type="NCBI Taxonomy" id="268505"/>
    <lineage>
        <taxon>Eukaryota</taxon>
        <taxon>Fungi</taxon>
        <taxon>Dikarya</taxon>
        <taxon>Ascomycota</taxon>
        <taxon>Pezizomycotina</taxon>
        <taxon>Sordariomycetes</taxon>
        <taxon>Hypocreomycetidae</taxon>
        <taxon>Hypocreales</taxon>
        <taxon>Ophiocordycipitaceae</taxon>
        <taxon>Ophiocordyceps</taxon>
    </lineage>
</organism>
<name>A0A2A9PUT4_OPHUN</name>
<dbReference type="SUPFAM" id="SSF49764">
    <property type="entry name" value="HSP20-like chaperones"/>
    <property type="match status" value="1"/>
</dbReference>
<dbReference type="InterPro" id="IPR007699">
    <property type="entry name" value="SGS_dom"/>
</dbReference>
<reference evidence="5 6" key="1">
    <citation type="journal article" date="2015" name="BMC Genomics">
        <title>Gene expression during zombie ant biting behavior reflects the complexity underlying fungal parasitic behavioral manipulation.</title>
        <authorList>
            <person name="de Bekker C."/>
            <person name="Ohm R.A."/>
            <person name="Loreto R.G."/>
            <person name="Sebastian A."/>
            <person name="Albert I."/>
            <person name="Merrow M."/>
            <person name="Brachmann A."/>
            <person name="Hughes D.P."/>
        </authorList>
    </citation>
    <scope>NUCLEOTIDE SEQUENCE [LARGE SCALE GENOMIC DNA]</scope>
    <source>
        <strain evidence="5 6">SC16a</strain>
    </source>
</reference>
<dbReference type="PANTHER" id="PTHR45862">
    <property type="entry name" value="PROTEIN SGT1 HOMOLOG"/>
    <property type="match status" value="1"/>
</dbReference>
<evidence type="ECO:0000256" key="2">
    <source>
        <dbReference type="SAM" id="MobiDB-lite"/>
    </source>
</evidence>
<accession>A0A2A9PUT4</accession>
<dbReference type="Pfam" id="PF05002">
    <property type="entry name" value="SGS"/>
    <property type="match status" value="1"/>
</dbReference>
<proteinExistence type="inferred from homology"/>
<dbReference type="OrthoDB" id="1898560at2759"/>
<feature type="compositionally biased region" description="Basic and acidic residues" evidence="2">
    <location>
        <begin position="320"/>
        <end position="333"/>
    </location>
</feature>
<feature type="compositionally biased region" description="Polar residues" evidence="2">
    <location>
        <begin position="217"/>
        <end position="227"/>
    </location>
</feature>
<dbReference type="InterPro" id="IPR044563">
    <property type="entry name" value="Sgt1-like"/>
</dbReference>
<dbReference type="InterPro" id="IPR011990">
    <property type="entry name" value="TPR-like_helical_dom_sf"/>
</dbReference>
<feature type="region of interest" description="Disordered" evidence="2">
    <location>
        <begin position="426"/>
        <end position="458"/>
    </location>
</feature>
<dbReference type="CDD" id="cd06466">
    <property type="entry name" value="p23_CS_SGT1_like"/>
    <property type="match status" value="1"/>
</dbReference>
<gene>
    <name evidence="5" type="ORF">XA68_12356</name>
</gene>
<feature type="region of interest" description="Disordered" evidence="2">
    <location>
        <begin position="320"/>
        <end position="398"/>
    </location>
</feature>
<dbReference type="InterPro" id="IPR008978">
    <property type="entry name" value="HSP20-like_chaperone"/>
</dbReference>
<evidence type="ECO:0000259" key="3">
    <source>
        <dbReference type="PROSITE" id="PS51048"/>
    </source>
</evidence>
<dbReference type="Gene3D" id="1.25.40.10">
    <property type="entry name" value="Tetratricopeptide repeat domain"/>
    <property type="match status" value="1"/>
</dbReference>
<dbReference type="Gene3D" id="2.60.40.790">
    <property type="match status" value="1"/>
</dbReference>
<comment type="caution">
    <text evidence="5">The sequence shown here is derived from an EMBL/GenBank/DDBJ whole genome shotgun (WGS) entry which is preliminary data.</text>
</comment>
<dbReference type="SUPFAM" id="SSF48452">
    <property type="entry name" value="TPR-like"/>
    <property type="match status" value="1"/>
</dbReference>
<dbReference type="AlphaFoldDB" id="A0A2A9PUT4"/>
<dbReference type="Proteomes" id="UP000037136">
    <property type="component" value="Unassembled WGS sequence"/>
</dbReference>
<feature type="compositionally biased region" description="Polar residues" evidence="2">
    <location>
        <begin position="426"/>
        <end position="437"/>
    </location>
</feature>
<dbReference type="EMBL" id="LAZP02000002">
    <property type="protein sequence ID" value="PFH63392.1"/>
    <property type="molecule type" value="Genomic_DNA"/>
</dbReference>
<evidence type="ECO:0000313" key="5">
    <source>
        <dbReference type="EMBL" id="PFH63392.1"/>
    </source>
</evidence>
<dbReference type="InterPro" id="IPR007052">
    <property type="entry name" value="CS_dom"/>
</dbReference>
<protein>
    <recommendedName>
        <fullName evidence="7">CS domain-containing protein</fullName>
    </recommendedName>
</protein>
<dbReference type="Pfam" id="PF04969">
    <property type="entry name" value="CS"/>
    <property type="match status" value="1"/>
</dbReference>
<dbReference type="STRING" id="268505.A0A2A9PUT4"/>
<evidence type="ECO:0000259" key="4">
    <source>
        <dbReference type="PROSITE" id="PS51203"/>
    </source>
</evidence>
<evidence type="ECO:0000313" key="6">
    <source>
        <dbReference type="Proteomes" id="UP000037136"/>
    </source>
</evidence>
<feature type="compositionally biased region" description="Low complexity" evidence="2">
    <location>
        <begin position="347"/>
        <end position="357"/>
    </location>
</feature>
<dbReference type="PROSITE" id="PS51203">
    <property type="entry name" value="CS"/>
    <property type="match status" value="1"/>
</dbReference>
<dbReference type="PROSITE" id="PS51048">
    <property type="entry name" value="SGS"/>
    <property type="match status" value="1"/>
</dbReference>
<feature type="domain" description="SGS" evidence="3">
    <location>
        <begin position="369"/>
        <end position="458"/>
    </location>
</feature>
<feature type="region of interest" description="Disordered" evidence="2">
    <location>
        <begin position="198"/>
        <end position="233"/>
    </location>
</feature>
<comment type="similarity">
    <text evidence="1">Belongs to the SGT1 family.</text>
</comment>
<feature type="domain" description="CS" evidence="4">
    <location>
        <begin position="229"/>
        <end position="319"/>
    </location>
</feature>
<evidence type="ECO:0008006" key="7">
    <source>
        <dbReference type="Google" id="ProtNLM"/>
    </source>
</evidence>
<reference evidence="5 6" key="2">
    <citation type="journal article" date="2017" name="Sci. Rep.">
        <title>Ant-infecting Ophiocordyceps genomes reveal a high diversity of potential behavioral manipulation genes and a possible major role for enterotoxins.</title>
        <authorList>
            <person name="de Bekker C."/>
            <person name="Ohm R.A."/>
            <person name="Evans H.C."/>
            <person name="Brachmann A."/>
            <person name="Hughes D.P."/>
        </authorList>
    </citation>
    <scope>NUCLEOTIDE SEQUENCE [LARGE SCALE GENOMIC DNA]</scope>
    <source>
        <strain evidence="5 6">SC16a</strain>
    </source>
</reference>
<feature type="compositionally biased region" description="Acidic residues" evidence="2">
    <location>
        <begin position="387"/>
        <end position="398"/>
    </location>
</feature>
<feature type="compositionally biased region" description="Polar residues" evidence="2">
    <location>
        <begin position="334"/>
        <end position="346"/>
    </location>
</feature>